<evidence type="ECO:0000256" key="7">
    <source>
        <dbReference type="SAM" id="SignalP"/>
    </source>
</evidence>
<evidence type="ECO:0008006" key="10">
    <source>
        <dbReference type="Google" id="ProtNLM"/>
    </source>
</evidence>
<dbReference type="GO" id="GO:0071944">
    <property type="term" value="C:cell periphery"/>
    <property type="evidence" value="ECO:0007669"/>
    <property type="project" value="UniProtKB-ARBA"/>
</dbReference>
<keyword evidence="9" id="KW-1185">Reference proteome</keyword>
<evidence type="ECO:0000256" key="5">
    <source>
        <dbReference type="SAM" id="MobiDB-lite"/>
    </source>
</evidence>
<feature type="region of interest" description="Disordered" evidence="5">
    <location>
        <begin position="268"/>
        <end position="288"/>
    </location>
</feature>
<name>A0A3D8SN30_9HELO</name>
<dbReference type="Proteomes" id="UP000256328">
    <property type="component" value="Unassembled WGS sequence"/>
</dbReference>
<keyword evidence="4 6" id="KW-0472">Membrane</keyword>
<sequence>MARRVWTTTCLFILATGFAAVASAQDAGTQCYVLDGAANSDYYRCNNETSGHSTCCQVGATCYSNGVCQGDNNGVLDYLREGCTDPSWQDPACLDVCVQYANSSSAGVRYCGSSILEATDYCCDTGEQGVGSFACCNTASNHFSLAKATVVATLLSTAQVSYPPATTTSTSSSSIATSSATSTTSSDSTSTSVAPSQTSSPSSKSSNNGTAIGAGVGVPVGVLLALGIGFFFWRRNRKAKAKQAYELQGGGPHNYEQAPYADQAYDPSTNQPKGYYAGRQYDTPAPQELPLNQAPIVHEMGTESAVKRQ</sequence>
<dbReference type="InterPro" id="IPR051694">
    <property type="entry name" value="Immunoregulatory_rcpt-like"/>
</dbReference>
<keyword evidence="2 6" id="KW-0812">Transmembrane</keyword>
<proteinExistence type="predicted"/>
<dbReference type="AlphaFoldDB" id="A0A3D8SN30"/>
<comment type="subcellular location">
    <subcellularLocation>
        <location evidence="1">Membrane</location>
        <topology evidence="1">Single-pass membrane protein</topology>
    </subcellularLocation>
</comment>
<evidence type="ECO:0000256" key="6">
    <source>
        <dbReference type="SAM" id="Phobius"/>
    </source>
</evidence>
<feature type="compositionally biased region" description="Low complexity" evidence="5">
    <location>
        <begin position="165"/>
        <end position="207"/>
    </location>
</feature>
<reference evidence="8 9" key="1">
    <citation type="journal article" date="2018" name="IMA Fungus">
        <title>IMA Genome-F 9: Draft genome sequence of Annulohypoxylon stygium, Aspergillus mulundensis, Berkeleyomyces basicola (syn. Thielaviopsis basicola), Ceratocystis smalleyi, two Cercospora beticola strains, Coleophoma cylindrospora, Fusarium fracticaudum, Phialophora cf. hyalina, and Morchella septimelata.</title>
        <authorList>
            <person name="Wingfield B.D."/>
            <person name="Bills G.F."/>
            <person name="Dong Y."/>
            <person name="Huang W."/>
            <person name="Nel W.J."/>
            <person name="Swalarsk-Parry B.S."/>
            <person name="Vaghefi N."/>
            <person name="Wilken P.M."/>
            <person name="An Z."/>
            <person name="de Beer Z.W."/>
            <person name="De Vos L."/>
            <person name="Chen L."/>
            <person name="Duong T.A."/>
            <person name="Gao Y."/>
            <person name="Hammerbacher A."/>
            <person name="Kikkert J.R."/>
            <person name="Li Y."/>
            <person name="Li H."/>
            <person name="Li K."/>
            <person name="Li Q."/>
            <person name="Liu X."/>
            <person name="Ma X."/>
            <person name="Naidoo K."/>
            <person name="Pethybridge S.J."/>
            <person name="Sun J."/>
            <person name="Steenkamp E.T."/>
            <person name="van der Nest M.A."/>
            <person name="van Wyk S."/>
            <person name="Wingfield M.J."/>
            <person name="Xiong C."/>
            <person name="Yue Q."/>
            <person name="Zhang X."/>
        </authorList>
    </citation>
    <scope>NUCLEOTIDE SEQUENCE [LARGE SCALE GENOMIC DNA]</scope>
    <source>
        <strain evidence="8 9">BP5796</strain>
    </source>
</reference>
<dbReference type="EMBL" id="PDLN01000004">
    <property type="protein sequence ID" value="RDW87581.1"/>
    <property type="molecule type" value="Genomic_DNA"/>
</dbReference>
<evidence type="ECO:0000256" key="2">
    <source>
        <dbReference type="ARBA" id="ARBA00022692"/>
    </source>
</evidence>
<evidence type="ECO:0000313" key="8">
    <source>
        <dbReference type="EMBL" id="RDW87581.1"/>
    </source>
</evidence>
<dbReference type="OrthoDB" id="5215637at2759"/>
<dbReference type="PANTHER" id="PTHR15549">
    <property type="entry name" value="PAIRED IMMUNOGLOBULIN-LIKE TYPE 2 RECEPTOR"/>
    <property type="match status" value="1"/>
</dbReference>
<evidence type="ECO:0000256" key="1">
    <source>
        <dbReference type="ARBA" id="ARBA00004167"/>
    </source>
</evidence>
<evidence type="ECO:0000256" key="4">
    <source>
        <dbReference type="ARBA" id="ARBA00023136"/>
    </source>
</evidence>
<protein>
    <recommendedName>
        <fullName evidence="10">Mid2 domain-containing protein</fullName>
    </recommendedName>
</protein>
<dbReference type="GO" id="GO:0016020">
    <property type="term" value="C:membrane"/>
    <property type="evidence" value="ECO:0007669"/>
    <property type="project" value="UniProtKB-SubCell"/>
</dbReference>
<comment type="caution">
    <text evidence="8">The sequence shown here is derived from an EMBL/GenBank/DDBJ whole genome shotgun (WGS) entry which is preliminary data.</text>
</comment>
<feature type="transmembrane region" description="Helical" evidence="6">
    <location>
        <begin position="211"/>
        <end position="233"/>
    </location>
</feature>
<feature type="chain" id="PRO_5017655752" description="Mid2 domain-containing protein" evidence="7">
    <location>
        <begin position="25"/>
        <end position="309"/>
    </location>
</feature>
<feature type="signal peptide" evidence="7">
    <location>
        <begin position="1"/>
        <end position="24"/>
    </location>
</feature>
<keyword evidence="3 6" id="KW-1133">Transmembrane helix</keyword>
<keyword evidence="7" id="KW-0732">Signal</keyword>
<gene>
    <name evidence="8" type="ORF">BP5796_03275</name>
</gene>
<feature type="region of interest" description="Disordered" evidence="5">
    <location>
        <begin position="163"/>
        <end position="207"/>
    </location>
</feature>
<evidence type="ECO:0000256" key="3">
    <source>
        <dbReference type="ARBA" id="ARBA00022989"/>
    </source>
</evidence>
<evidence type="ECO:0000313" key="9">
    <source>
        <dbReference type="Proteomes" id="UP000256328"/>
    </source>
</evidence>
<accession>A0A3D8SN30</accession>
<organism evidence="8 9">
    <name type="scientific">Coleophoma crateriformis</name>
    <dbReference type="NCBI Taxonomy" id="565419"/>
    <lineage>
        <taxon>Eukaryota</taxon>
        <taxon>Fungi</taxon>
        <taxon>Dikarya</taxon>
        <taxon>Ascomycota</taxon>
        <taxon>Pezizomycotina</taxon>
        <taxon>Leotiomycetes</taxon>
        <taxon>Helotiales</taxon>
        <taxon>Dermateaceae</taxon>
        <taxon>Coleophoma</taxon>
    </lineage>
</organism>